<dbReference type="PANTHER" id="PTHR46849">
    <property type="entry name" value="RCC1 DOMAIN-CONTAINING PROTEIN 1"/>
    <property type="match status" value="1"/>
</dbReference>
<dbReference type="InterPro" id="IPR009091">
    <property type="entry name" value="RCC1/BLIP-II"/>
</dbReference>
<dbReference type="Pfam" id="PF00415">
    <property type="entry name" value="RCC1"/>
    <property type="match status" value="1"/>
</dbReference>
<dbReference type="InterPro" id="IPR052830">
    <property type="entry name" value="RCC1_domain-containing"/>
</dbReference>
<feature type="non-terminal residue" evidence="2">
    <location>
        <position position="1"/>
    </location>
</feature>
<reference evidence="2" key="1">
    <citation type="submission" date="2019-09" db="EMBL/GenBank/DDBJ databases">
        <title>Bird 10,000 Genomes (B10K) Project - Family phase.</title>
        <authorList>
            <person name="Zhang G."/>
        </authorList>
    </citation>
    <scope>NUCLEOTIDE SEQUENCE</scope>
    <source>
        <strain evidence="2">B10K-DU-008-47</strain>
        <tissue evidence="2">Mixed tissue sample</tissue>
    </source>
</reference>
<proteinExistence type="predicted"/>
<feature type="non-terminal residue" evidence="2">
    <location>
        <position position="52"/>
    </location>
</feature>
<dbReference type="PROSITE" id="PS00626">
    <property type="entry name" value="RCC1_2"/>
    <property type="match status" value="1"/>
</dbReference>
<dbReference type="InterPro" id="IPR000408">
    <property type="entry name" value="Reg_chr_condens"/>
</dbReference>
<dbReference type="PANTHER" id="PTHR46849:SF1">
    <property type="entry name" value="RCC1 DOMAIN-CONTAINING PROTEIN 1"/>
    <property type="match status" value="1"/>
</dbReference>
<evidence type="ECO:0000313" key="2">
    <source>
        <dbReference type="EMBL" id="NWH80506.1"/>
    </source>
</evidence>
<dbReference type="PROSITE" id="PS50012">
    <property type="entry name" value="RCC1_3"/>
    <property type="match status" value="1"/>
</dbReference>
<dbReference type="SUPFAM" id="SSF50985">
    <property type="entry name" value="RCC1/BLIP-II"/>
    <property type="match status" value="1"/>
</dbReference>
<sequence length="52" mass="5359">LSVCVSLHRHGQLGHGTLESELQPRLVEALAGVPMQAVAAGGWHSASVSGEK</sequence>
<keyword evidence="3" id="KW-1185">Reference proteome</keyword>
<dbReference type="AlphaFoldDB" id="A0A850XDE3"/>
<evidence type="ECO:0000256" key="1">
    <source>
        <dbReference type="PROSITE-ProRule" id="PRU00235"/>
    </source>
</evidence>
<dbReference type="Proteomes" id="UP000653271">
    <property type="component" value="Unassembled WGS sequence"/>
</dbReference>
<gene>
    <name evidence="2" type="primary">Rccd1_1</name>
    <name evidence="2" type="ORF">PIACAY_R08674</name>
</gene>
<dbReference type="EMBL" id="WAAB01021649">
    <property type="protein sequence ID" value="NWH80506.1"/>
    <property type="molecule type" value="Genomic_DNA"/>
</dbReference>
<protein>
    <submittedName>
        <fullName evidence="2">RCCD1 protein</fullName>
    </submittedName>
</protein>
<evidence type="ECO:0000313" key="3">
    <source>
        <dbReference type="Proteomes" id="UP000653271"/>
    </source>
</evidence>
<dbReference type="Gene3D" id="2.130.10.30">
    <property type="entry name" value="Regulator of chromosome condensation 1/beta-lactamase-inhibitor protein II"/>
    <property type="match status" value="1"/>
</dbReference>
<organism evidence="2 3">
    <name type="scientific">Piaya cayana</name>
    <name type="common">Common squirrel cuckoo</name>
    <dbReference type="NCBI Taxonomy" id="33601"/>
    <lineage>
        <taxon>Eukaryota</taxon>
        <taxon>Metazoa</taxon>
        <taxon>Chordata</taxon>
        <taxon>Craniata</taxon>
        <taxon>Vertebrata</taxon>
        <taxon>Euteleostomi</taxon>
        <taxon>Archelosauria</taxon>
        <taxon>Archosauria</taxon>
        <taxon>Dinosauria</taxon>
        <taxon>Saurischia</taxon>
        <taxon>Theropoda</taxon>
        <taxon>Coelurosauria</taxon>
        <taxon>Aves</taxon>
        <taxon>Neognathae</taxon>
        <taxon>Neoaves</taxon>
        <taxon>Otidimorphae</taxon>
        <taxon>Cuculiformes</taxon>
        <taxon>Coccyzidae</taxon>
        <taxon>Piaya</taxon>
    </lineage>
</organism>
<feature type="repeat" description="RCC1" evidence="1">
    <location>
        <begin position="1"/>
        <end position="51"/>
    </location>
</feature>
<comment type="caution">
    <text evidence="2">The sequence shown here is derived from an EMBL/GenBank/DDBJ whole genome shotgun (WGS) entry which is preliminary data.</text>
</comment>
<name>A0A850XDE3_PIACA</name>
<accession>A0A850XDE3</accession>
<dbReference type="OrthoDB" id="5370059at2759"/>